<proteinExistence type="predicted"/>
<dbReference type="InterPro" id="IPR007048">
    <property type="entry name" value="IraD/Gp25-like"/>
</dbReference>
<evidence type="ECO:0000313" key="2">
    <source>
        <dbReference type="EMBL" id="QDB79131.1"/>
    </source>
</evidence>
<organism evidence="2 3">
    <name type="scientific">Georgenia wutianyii</name>
    <dbReference type="NCBI Taxonomy" id="2585135"/>
    <lineage>
        <taxon>Bacteria</taxon>
        <taxon>Bacillati</taxon>
        <taxon>Actinomycetota</taxon>
        <taxon>Actinomycetes</taxon>
        <taxon>Micrococcales</taxon>
        <taxon>Bogoriellaceae</taxon>
        <taxon>Georgenia</taxon>
    </lineage>
</organism>
<dbReference type="Gene3D" id="3.10.450.40">
    <property type="match status" value="1"/>
</dbReference>
<reference evidence="2 3" key="1">
    <citation type="submission" date="2019-05" db="EMBL/GenBank/DDBJ databases">
        <title>Georgenia *** sp. nov., and Georgenia *** sp. nov., isolated from the intestinal contents of plateau pika (Ochotona curzoniae) in the Qinghai-Tibet plateau of China.</title>
        <authorList>
            <person name="Tian Z."/>
        </authorList>
    </citation>
    <scope>NUCLEOTIDE SEQUENCE [LARGE SCALE GENOMIC DNA]</scope>
    <source>
        <strain evidence="2 3">Z294</strain>
    </source>
</reference>
<accession>A0ABX5VMV2</accession>
<keyword evidence="3" id="KW-1185">Reference proteome</keyword>
<dbReference type="Proteomes" id="UP000313948">
    <property type="component" value="Chromosome"/>
</dbReference>
<protein>
    <submittedName>
        <fullName evidence="2">GPW/gp25 family protein</fullName>
    </submittedName>
</protein>
<dbReference type="Pfam" id="PF04965">
    <property type="entry name" value="GPW_gp25"/>
    <property type="match status" value="1"/>
</dbReference>
<feature type="domain" description="IraD/Gp25-like" evidence="1">
    <location>
        <begin position="29"/>
        <end position="119"/>
    </location>
</feature>
<sequence length="136" mass="15550">MTGHGTDFIGRGFGWPLRVDHTGAIRLTEGAEDLERSIRMVLLTAPGERLMRPQFGCRIWDLLFEPVNANLLGLVSQAVRDALAQWEPRVEVEDVRPVQDDTDSALVRIEITYRVKATNDRRNLVYPFYVIPREES</sequence>
<evidence type="ECO:0000313" key="3">
    <source>
        <dbReference type="Proteomes" id="UP000313948"/>
    </source>
</evidence>
<dbReference type="EMBL" id="CP040899">
    <property type="protein sequence ID" value="QDB79131.1"/>
    <property type="molecule type" value="Genomic_DNA"/>
</dbReference>
<dbReference type="SUPFAM" id="SSF160719">
    <property type="entry name" value="gpW/gp25-like"/>
    <property type="match status" value="1"/>
</dbReference>
<gene>
    <name evidence="2" type="ORF">FE251_06915</name>
</gene>
<name>A0ABX5VMV2_9MICO</name>
<evidence type="ECO:0000259" key="1">
    <source>
        <dbReference type="Pfam" id="PF04965"/>
    </source>
</evidence>
<dbReference type="RefSeq" id="WP_139071041.1">
    <property type="nucleotide sequence ID" value="NZ_CP040899.1"/>
</dbReference>